<protein>
    <submittedName>
        <fullName evidence="3">MerR family transcriptional regulator</fullName>
    </submittedName>
</protein>
<name>A0ABQ2MI78_9ACTN</name>
<evidence type="ECO:0000256" key="1">
    <source>
        <dbReference type="ARBA" id="ARBA00023125"/>
    </source>
</evidence>
<gene>
    <name evidence="3" type="ORF">GCM10012287_36040</name>
</gene>
<evidence type="ECO:0000313" key="4">
    <source>
        <dbReference type="Proteomes" id="UP000631535"/>
    </source>
</evidence>
<feature type="domain" description="HTH merR-type" evidence="2">
    <location>
        <begin position="7"/>
        <end position="76"/>
    </location>
</feature>
<dbReference type="PRINTS" id="PR00040">
    <property type="entry name" value="HTHMERR"/>
</dbReference>
<dbReference type="Pfam" id="PF13411">
    <property type="entry name" value="MerR_1"/>
    <property type="match status" value="1"/>
</dbReference>
<dbReference type="PANTHER" id="PTHR30204:SF93">
    <property type="entry name" value="HTH MERR-TYPE DOMAIN-CONTAINING PROTEIN"/>
    <property type="match status" value="1"/>
</dbReference>
<sequence>MKDEPEPLTIGQLSDRTGVAVRTVRYWSDIGLLPPGRRSGGGYRLYGTEAVARLELLRSLRELGLGQEEIRQVLSSEATLAETAATHVAAIDARIRALKLNRAVLSTVAERGSTAEETALMNRLARLSVDERAQIIEDFMKDVAGGIDDAPDMEERLRRSPVRLPENPTVEQVDAWLQLAELIRDPGFRSRMRRMLELTVPGRPGGSIWWAGHVTATVAEAREEGIGPASERASAVLAGLFGEADRAELLECLDAGLNAEAERFRLLMAEVRGHGPRPPRHEDLAWLGGALRADLERAGT</sequence>
<accession>A0ABQ2MI78</accession>
<dbReference type="EMBL" id="BMMP01000011">
    <property type="protein sequence ID" value="GGO52218.1"/>
    <property type="molecule type" value="Genomic_DNA"/>
</dbReference>
<reference evidence="4" key="1">
    <citation type="journal article" date="2019" name="Int. J. Syst. Evol. Microbiol.">
        <title>The Global Catalogue of Microorganisms (GCM) 10K type strain sequencing project: providing services to taxonomists for standard genome sequencing and annotation.</title>
        <authorList>
            <consortium name="The Broad Institute Genomics Platform"/>
            <consortium name="The Broad Institute Genome Sequencing Center for Infectious Disease"/>
            <person name="Wu L."/>
            <person name="Ma J."/>
        </authorList>
    </citation>
    <scope>NUCLEOTIDE SEQUENCE [LARGE SCALE GENOMIC DNA]</scope>
    <source>
        <strain evidence="4">CGMCC 4.7178</strain>
    </source>
</reference>
<dbReference type="Proteomes" id="UP000631535">
    <property type="component" value="Unassembled WGS sequence"/>
</dbReference>
<dbReference type="SUPFAM" id="SSF46955">
    <property type="entry name" value="Putative DNA-binding domain"/>
    <property type="match status" value="1"/>
</dbReference>
<evidence type="ECO:0000313" key="3">
    <source>
        <dbReference type="EMBL" id="GGO52218.1"/>
    </source>
</evidence>
<dbReference type="Gene3D" id="1.10.1660.10">
    <property type="match status" value="1"/>
</dbReference>
<dbReference type="InterPro" id="IPR000551">
    <property type="entry name" value="MerR-type_HTH_dom"/>
</dbReference>
<organism evidence="3 4">
    <name type="scientific">Streptomyces daqingensis</name>
    <dbReference type="NCBI Taxonomy" id="1472640"/>
    <lineage>
        <taxon>Bacteria</taxon>
        <taxon>Bacillati</taxon>
        <taxon>Actinomycetota</taxon>
        <taxon>Actinomycetes</taxon>
        <taxon>Kitasatosporales</taxon>
        <taxon>Streptomycetaceae</taxon>
        <taxon>Streptomyces</taxon>
    </lineage>
</organism>
<keyword evidence="1" id="KW-0238">DNA-binding</keyword>
<evidence type="ECO:0000259" key="2">
    <source>
        <dbReference type="PROSITE" id="PS50937"/>
    </source>
</evidence>
<dbReference type="InterPro" id="IPR047057">
    <property type="entry name" value="MerR_fam"/>
</dbReference>
<proteinExistence type="predicted"/>
<dbReference type="InterPro" id="IPR009061">
    <property type="entry name" value="DNA-bd_dom_put_sf"/>
</dbReference>
<dbReference type="PROSITE" id="PS50937">
    <property type="entry name" value="HTH_MERR_2"/>
    <property type="match status" value="1"/>
</dbReference>
<comment type="caution">
    <text evidence="3">The sequence shown here is derived from an EMBL/GenBank/DDBJ whole genome shotgun (WGS) entry which is preliminary data.</text>
</comment>
<dbReference type="PANTHER" id="PTHR30204">
    <property type="entry name" value="REDOX-CYCLING DRUG-SENSING TRANSCRIPTIONAL ACTIVATOR SOXR"/>
    <property type="match status" value="1"/>
</dbReference>
<dbReference type="SMART" id="SM00422">
    <property type="entry name" value="HTH_MERR"/>
    <property type="match status" value="1"/>
</dbReference>
<keyword evidence="4" id="KW-1185">Reference proteome</keyword>
<dbReference type="RefSeq" id="WP_189038183.1">
    <property type="nucleotide sequence ID" value="NZ_BMMP01000011.1"/>
</dbReference>